<evidence type="ECO:0000313" key="8">
    <source>
        <dbReference type="Proteomes" id="UP001208656"/>
    </source>
</evidence>
<protein>
    <submittedName>
        <fullName evidence="7">UvrD-helicase domain-containing protein</fullName>
    </submittedName>
</protein>
<dbReference type="EMBL" id="JAOUSE010000017">
    <property type="protein sequence ID" value="MCU9594298.1"/>
    <property type="molecule type" value="Genomic_DNA"/>
</dbReference>
<dbReference type="Gene3D" id="1.10.10.160">
    <property type="match status" value="1"/>
</dbReference>
<dbReference type="InterPro" id="IPR013986">
    <property type="entry name" value="DExx_box_DNA_helicase_dom_sf"/>
</dbReference>
<dbReference type="InterPro" id="IPR000212">
    <property type="entry name" value="DNA_helicase_UvrD/REP"/>
</dbReference>
<evidence type="ECO:0000313" key="7">
    <source>
        <dbReference type="EMBL" id="MCU9594298.1"/>
    </source>
</evidence>
<keyword evidence="1 5" id="KW-0547">Nucleotide-binding</keyword>
<dbReference type="InterPro" id="IPR048228">
    <property type="entry name" value="HelD_bacillota"/>
</dbReference>
<dbReference type="InterPro" id="IPR014016">
    <property type="entry name" value="UvrD-like_ATP-bd"/>
</dbReference>
<comment type="caution">
    <text evidence="7">The sequence shown here is derived from an EMBL/GenBank/DDBJ whole genome shotgun (WGS) entry which is preliminary data.</text>
</comment>
<dbReference type="Gene3D" id="3.40.50.300">
    <property type="entry name" value="P-loop containing nucleotide triphosphate hydrolases"/>
    <property type="match status" value="3"/>
</dbReference>
<dbReference type="Pfam" id="PF13538">
    <property type="entry name" value="UvrD_C_2"/>
    <property type="match status" value="1"/>
</dbReference>
<dbReference type="RefSeq" id="WP_263061500.1">
    <property type="nucleotide sequence ID" value="NZ_JAOUSE010000017.1"/>
</dbReference>
<dbReference type="NCBIfam" id="NF041464">
    <property type="entry name" value="HelD_BACSU"/>
    <property type="match status" value="1"/>
</dbReference>
<evidence type="ECO:0000256" key="2">
    <source>
        <dbReference type="ARBA" id="ARBA00022801"/>
    </source>
</evidence>
<evidence type="ECO:0000256" key="5">
    <source>
        <dbReference type="PROSITE-ProRule" id="PRU00560"/>
    </source>
</evidence>
<dbReference type="SUPFAM" id="SSF52540">
    <property type="entry name" value="P-loop containing nucleoside triphosphate hydrolases"/>
    <property type="match status" value="1"/>
</dbReference>
<dbReference type="PANTHER" id="PTHR11070">
    <property type="entry name" value="UVRD / RECB / PCRA DNA HELICASE FAMILY MEMBER"/>
    <property type="match status" value="1"/>
</dbReference>
<dbReference type="Proteomes" id="UP001208656">
    <property type="component" value="Unassembled WGS sequence"/>
</dbReference>
<evidence type="ECO:0000256" key="1">
    <source>
        <dbReference type="ARBA" id="ARBA00022741"/>
    </source>
</evidence>
<keyword evidence="8" id="KW-1185">Reference proteome</keyword>
<organism evidence="7 8">
    <name type="scientific">Pallidibacillus thermolactis</name>
    <dbReference type="NCBI Taxonomy" id="251051"/>
    <lineage>
        <taxon>Bacteria</taxon>
        <taxon>Bacillati</taxon>
        <taxon>Bacillota</taxon>
        <taxon>Bacilli</taxon>
        <taxon>Bacillales</taxon>
        <taxon>Bacillaceae</taxon>
        <taxon>Pallidibacillus</taxon>
    </lineage>
</organism>
<dbReference type="Pfam" id="PF13245">
    <property type="entry name" value="AAA_19"/>
    <property type="match status" value="1"/>
</dbReference>
<feature type="binding site" evidence="5">
    <location>
        <begin position="213"/>
        <end position="220"/>
    </location>
    <ligand>
        <name>ATP</name>
        <dbReference type="ChEBI" id="CHEBI:30616"/>
    </ligand>
</feature>
<dbReference type="InterPro" id="IPR027417">
    <property type="entry name" value="P-loop_NTPase"/>
</dbReference>
<keyword evidence="3 5" id="KW-0347">Helicase</keyword>
<proteinExistence type="predicted"/>
<dbReference type="InterPro" id="IPR027785">
    <property type="entry name" value="UvrD-like_helicase_C"/>
</dbReference>
<evidence type="ECO:0000256" key="3">
    <source>
        <dbReference type="ARBA" id="ARBA00022806"/>
    </source>
</evidence>
<dbReference type="PANTHER" id="PTHR11070:SF17">
    <property type="entry name" value="DNA HELICASE IV"/>
    <property type="match status" value="1"/>
</dbReference>
<accession>A0ABT2WF59</accession>
<evidence type="ECO:0000256" key="4">
    <source>
        <dbReference type="ARBA" id="ARBA00022840"/>
    </source>
</evidence>
<dbReference type="PROSITE" id="PS51198">
    <property type="entry name" value="UVRD_HELICASE_ATP_BIND"/>
    <property type="match status" value="1"/>
</dbReference>
<keyword evidence="2 5" id="KW-0378">Hydrolase</keyword>
<feature type="domain" description="UvrD-like helicase ATP-binding" evidence="6">
    <location>
        <begin position="192"/>
        <end position="588"/>
    </location>
</feature>
<name>A0ABT2WF59_9BACI</name>
<sequence>MSAFQEEEQHLIYTRKYMELIIKEAKEKLGEVKGNVQEALSQLNDKDSSLGYTSALSNVRFLEMAIKEVDTLNKIMGKPYFARIDFQRKGQNYTDTYYLGKTSLYERETQEPIIVDWRSPIANVYYDGRLGELSYESNEGEIEGYLSLKRQFRIEDGKLIDFVDVDMMAADELLLEALSGKADTRLTEIITTIQAEQNRVIRADLNKPIIVQGAAGSGKTTIALHRLSYFIYRYRDRFEPEQLMIIAPNHMFIGYIADVLPELGVDKIRQTTYVDFVCKCIGKKVKVTKPEKKLIGLINHEIEDEQMVKWLSYFKGSLKYTKLIDRYLKDLRSELCPRDDFYLDKYRLITGKRLQYLFLKDYNYLPYYKRLEKIKNVLQTDVRQKKKVIFDKLAKKYDEQLDRALNIRNAEKRKTKVVQLMDTKDERLKQIENSIKTAVKSYMGKIKRNTLIGYYKELFADFKRFAEYGEGLLTNEQAKFMFQYNANLLAHNQVEWEDLAALFYMQHKLFGIDKQFKAKNVVIDEAQDYSYFQLYALKKGLETEMFTIVGDLAQGIHSYRGLKSWEYLRKAIFPEANYVTLQKSYRTTIEIMNVANEILSLMKEDLPRVEPVVRHGKKPTYIEYNSTLDLVEIMNDAIGKAKAAGYRSIAIIGKTDHECKKIRKLLTDKSKPPIQLLKENEEIKSDHIVIVPSYLAKGLEFDAVLIVVMDETYTRDELDLKLLYIAMTRPMHQLYLIGQNKQDMLLEGIRGIEIE</sequence>
<keyword evidence="4 5" id="KW-0067">ATP-binding</keyword>
<reference evidence="7 8" key="1">
    <citation type="submission" date="2022-10" db="EMBL/GenBank/DDBJ databases">
        <title>Description of Fervidibacillus gen. nov. in the family Fervidibacillaceae fam. nov. with two species, Fervidibacillus albus sp. nov., and Fervidibacillus halotolerans sp. nov., isolated from tidal flat sediments.</title>
        <authorList>
            <person name="Kwon K.K."/>
            <person name="Yang S.-H."/>
        </authorList>
    </citation>
    <scope>NUCLEOTIDE SEQUENCE [LARGE SCALE GENOMIC DNA]</scope>
    <source>
        <strain evidence="7 8">DSM 23332</strain>
    </source>
</reference>
<gene>
    <name evidence="7" type="ORF">OEV82_07490</name>
</gene>
<evidence type="ECO:0000259" key="6">
    <source>
        <dbReference type="PROSITE" id="PS51198"/>
    </source>
</evidence>